<organism evidence="2 3">
    <name type="scientific">Chloroflexus aurantiacus (strain ATCC 29366 / DSM 635 / J-10-fl)</name>
    <dbReference type="NCBI Taxonomy" id="324602"/>
    <lineage>
        <taxon>Bacteria</taxon>
        <taxon>Bacillati</taxon>
        <taxon>Chloroflexota</taxon>
        <taxon>Chloroflexia</taxon>
        <taxon>Chloroflexales</taxon>
        <taxon>Chloroflexineae</taxon>
        <taxon>Chloroflexaceae</taxon>
        <taxon>Chloroflexus</taxon>
    </lineage>
</organism>
<dbReference type="Pfam" id="PF13579">
    <property type="entry name" value="Glyco_trans_4_4"/>
    <property type="match status" value="1"/>
</dbReference>
<keyword evidence="2" id="KW-0808">Transferase</keyword>
<dbReference type="AlphaFoldDB" id="A9WDX4"/>
<sequence>MGIERPSGRRYLNIARGLVQQGFQVRILALHPDLASCAQRRFVIDGVEVWYVGQMHARKVGSTPVRFTPLELLFVLLSSTLGMMWGVLCSPAEWYHLGKPQPINGLAALLAVRLWRRQPFLVDCDDDEVTANRFTARWQRAVFAFWQWLLPRLAAGITVNTRYLADRMARLQRPCVIVPNGVARDFLPPPQPIRTALRQALRLPAGPVIAYAGTLALHNHPVDLLLQAFAQIIIHYPTARLLLIGGGEDLPVIQRYVSQQSWRNQVLLTGHVSHQTVRALLALADLSVDPVYDDAVARARWPLKIAESLALGVPVVTGDVGDRAEILGYGTAGIVVPPGDATALATGITELLADPARLTAMAAAAQVQAKRYDWELLSKRWATIYDWVSRTS</sequence>
<dbReference type="Pfam" id="PF13692">
    <property type="entry name" value="Glyco_trans_1_4"/>
    <property type="match status" value="1"/>
</dbReference>
<keyword evidence="3" id="KW-1185">Reference proteome</keyword>
<dbReference type="Gene3D" id="3.40.50.2000">
    <property type="entry name" value="Glycogen Phosphorylase B"/>
    <property type="match status" value="2"/>
</dbReference>
<dbReference type="PANTHER" id="PTHR12526:SF600">
    <property type="entry name" value="GLYCOSYL TRANSFERASE GROUP 1"/>
    <property type="match status" value="1"/>
</dbReference>
<evidence type="ECO:0000313" key="3">
    <source>
        <dbReference type="Proteomes" id="UP000002008"/>
    </source>
</evidence>
<dbReference type="EMBL" id="CP000909">
    <property type="protein sequence ID" value="ABY35133.1"/>
    <property type="molecule type" value="Genomic_DNA"/>
</dbReference>
<evidence type="ECO:0000313" key="2">
    <source>
        <dbReference type="EMBL" id="ABY35133.1"/>
    </source>
</evidence>
<dbReference type="PATRIC" id="fig|324602.8.peg.2187"/>
<reference evidence="3" key="1">
    <citation type="journal article" date="2011" name="BMC Genomics">
        <title>Complete genome sequence of the filamentous anoxygenic phototrophic bacterium Chloroflexus aurantiacus.</title>
        <authorList>
            <person name="Tang K.H."/>
            <person name="Barry K."/>
            <person name="Chertkov O."/>
            <person name="Dalin E."/>
            <person name="Han C.S."/>
            <person name="Hauser L.J."/>
            <person name="Honchak B.M."/>
            <person name="Karbach L.E."/>
            <person name="Land M.L."/>
            <person name="Lapidus A."/>
            <person name="Larimer F.W."/>
            <person name="Mikhailova N."/>
            <person name="Pitluck S."/>
            <person name="Pierson B.K."/>
            <person name="Blankenship R.E."/>
        </authorList>
    </citation>
    <scope>NUCLEOTIDE SEQUENCE [LARGE SCALE GENOMIC DNA]</scope>
    <source>
        <strain evidence="3">ATCC 29366 / DSM 635 / J-10-fl</strain>
    </source>
</reference>
<dbReference type="PANTHER" id="PTHR12526">
    <property type="entry name" value="GLYCOSYLTRANSFERASE"/>
    <property type="match status" value="1"/>
</dbReference>
<dbReference type="GO" id="GO:0016757">
    <property type="term" value="F:glycosyltransferase activity"/>
    <property type="evidence" value="ECO:0000318"/>
    <property type="project" value="GO_Central"/>
</dbReference>
<name>A9WDX4_CHLAA</name>
<dbReference type="STRING" id="324602.Caur_1918"/>
<proteinExistence type="predicted"/>
<dbReference type="KEGG" id="cau:Caur_1918"/>
<dbReference type="SUPFAM" id="SSF53756">
    <property type="entry name" value="UDP-Glycosyltransferase/glycogen phosphorylase"/>
    <property type="match status" value="1"/>
</dbReference>
<evidence type="ECO:0000259" key="1">
    <source>
        <dbReference type="Pfam" id="PF13579"/>
    </source>
</evidence>
<protein>
    <submittedName>
        <fullName evidence="2">Glycosyl transferase group 1</fullName>
    </submittedName>
</protein>
<dbReference type="InParanoid" id="A9WDX4"/>
<dbReference type="HOGENOM" id="CLU_684919_0_0_0"/>
<dbReference type="InterPro" id="IPR028098">
    <property type="entry name" value="Glyco_trans_4-like_N"/>
</dbReference>
<dbReference type="CAZy" id="GT4">
    <property type="family name" value="Glycosyltransferase Family 4"/>
</dbReference>
<accession>A9WDX4</accession>
<dbReference type="Proteomes" id="UP000002008">
    <property type="component" value="Chromosome"/>
</dbReference>
<gene>
    <name evidence="2" type="ordered locus">Caur_1918</name>
</gene>
<feature type="domain" description="Glycosyltransferase subfamily 4-like N-terminal" evidence="1">
    <location>
        <begin position="8"/>
        <end position="181"/>
    </location>
</feature>
<dbReference type="EnsemblBacteria" id="ABY35133">
    <property type="protein sequence ID" value="ABY35133"/>
    <property type="gene ID" value="Caur_1918"/>
</dbReference>
<dbReference type="eggNOG" id="COG0438">
    <property type="taxonomic scope" value="Bacteria"/>
</dbReference>